<dbReference type="RefSeq" id="WP_184180362.1">
    <property type="nucleotide sequence ID" value="NZ_BMNF01000001.1"/>
</dbReference>
<name>A0A840VN29_9ACTN</name>
<evidence type="ECO:0000313" key="2">
    <source>
        <dbReference type="EMBL" id="MBB5478453.1"/>
    </source>
</evidence>
<keyword evidence="3" id="KW-1185">Reference proteome</keyword>
<feature type="transmembrane region" description="Helical" evidence="1">
    <location>
        <begin position="39"/>
        <end position="64"/>
    </location>
</feature>
<reference evidence="2 3" key="1">
    <citation type="submission" date="2020-08" db="EMBL/GenBank/DDBJ databases">
        <title>Sequencing the genomes of 1000 actinobacteria strains.</title>
        <authorList>
            <person name="Klenk H.-P."/>
        </authorList>
    </citation>
    <scope>NUCLEOTIDE SEQUENCE [LARGE SCALE GENOMIC DNA]</scope>
    <source>
        <strain evidence="2 3">DSM 103125</strain>
    </source>
</reference>
<sequence>MIDDMDVARLMRAEVESAETPSAVVNIERAMIAGRRQRWYVRGAGAALTVVAVAVGAVTVPGLVAPDRSSTPALEMVGALAPLEPYTGKVPSPDTSRIPAALETVDPAVQYVRFGWLPSGLDSLQYQAGLLLSGPGVALIGHAADSPNPSWAGVSASLYPKGVTPQAPQVMGIDQRAPTVSTAPAPDVRGAAATFTQYDVDGTDRLSLRWRYAPDGWAAVDVAPWAAGQDAREIALHVAQKLTFSTTERVQMPAQVMEVPQNLRMISTTVNGPLTPEGWRWYAGVTYSAEPSTADPGRQRAKTLDVGFSPYFEMTDKIRAELQGKEFFRPPNTTVDGHQASFFAAADPEWCESLEVFDVQGMAVEIDAHRGTLDGQGTKGLFQRLDLAGAKPDWRPSLMVD</sequence>
<organism evidence="2 3">
    <name type="scientific">Micromonospora parathelypteridis</name>
    <dbReference type="NCBI Taxonomy" id="1839617"/>
    <lineage>
        <taxon>Bacteria</taxon>
        <taxon>Bacillati</taxon>
        <taxon>Actinomycetota</taxon>
        <taxon>Actinomycetes</taxon>
        <taxon>Micromonosporales</taxon>
        <taxon>Micromonosporaceae</taxon>
        <taxon>Micromonospora</taxon>
    </lineage>
</organism>
<accession>A0A840VN29</accession>
<evidence type="ECO:0000256" key="1">
    <source>
        <dbReference type="SAM" id="Phobius"/>
    </source>
</evidence>
<dbReference type="EMBL" id="JACHDP010000001">
    <property type="protein sequence ID" value="MBB5478453.1"/>
    <property type="molecule type" value="Genomic_DNA"/>
</dbReference>
<proteinExistence type="predicted"/>
<keyword evidence="1" id="KW-1133">Transmembrane helix</keyword>
<comment type="caution">
    <text evidence="2">The sequence shown here is derived from an EMBL/GenBank/DDBJ whole genome shotgun (WGS) entry which is preliminary data.</text>
</comment>
<keyword evidence="1" id="KW-0812">Transmembrane</keyword>
<dbReference type="AlphaFoldDB" id="A0A840VN29"/>
<protein>
    <submittedName>
        <fullName evidence="2">Uncharacterized protein</fullName>
    </submittedName>
</protein>
<dbReference type="Proteomes" id="UP000586947">
    <property type="component" value="Unassembled WGS sequence"/>
</dbReference>
<gene>
    <name evidence="2" type="ORF">HNR20_002958</name>
</gene>
<evidence type="ECO:0000313" key="3">
    <source>
        <dbReference type="Proteomes" id="UP000586947"/>
    </source>
</evidence>
<keyword evidence="1" id="KW-0472">Membrane</keyword>